<keyword evidence="2" id="KW-1133">Transmembrane helix</keyword>
<feature type="region of interest" description="Disordered" evidence="1">
    <location>
        <begin position="132"/>
        <end position="178"/>
    </location>
</feature>
<dbReference type="OrthoDB" id="3874183at2"/>
<feature type="transmembrane region" description="Helical" evidence="2">
    <location>
        <begin position="106"/>
        <end position="128"/>
    </location>
</feature>
<organism evidence="3 4">
    <name type="scientific">Streptomyces thermolilacinus SPC6</name>
    <dbReference type="NCBI Taxonomy" id="1306406"/>
    <lineage>
        <taxon>Bacteria</taxon>
        <taxon>Bacillati</taxon>
        <taxon>Actinomycetota</taxon>
        <taxon>Actinomycetes</taxon>
        <taxon>Kitasatosporales</taxon>
        <taxon>Streptomycetaceae</taxon>
        <taxon>Streptomyces</taxon>
    </lineage>
</organism>
<sequence length="358" mass="36340">MSYGGPQWPQEPHQPDGNSGHDPYGGQQQYGTGQQGGSQGAPYGQGQAQPGYGYPHGQGQPAYGYPHAQQQPAYAQQPAFGGHDDGTPDWSALAEASEARQRRKRWLIAGGGVLATAAIATLVAVAVVSTNEDSPASAGGATGSSATTVPGGAELPTGGTGPRPSFSSVAPPPPPNPMDFISTAAKDKAPLTAEGLFPGKKLTFGDRVYTKGATSSTTNCGSAGKGGLGTVLENHGCTRVIRATYTRDGVAITVGVALFADQGKALKAKEGARGGVAPLAGGGVGDFCRATVCLRRSNALGRYAYFTQAGFTNGKKVTQSDTAVFKTSDDLASFAFNQIYARGRAQASAAATAPADGQ</sequence>
<dbReference type="Proteomes" id="UP000095329">
    <property type="component" value="Unassembled WGS sequence"/>
</dbReference>
<feature type="compositionally biased region" description="Low complexity" evidence="1">
    <location>
        <begin position="132"/>
        <end position="153"/>
    </location>
</feature>
<dbReference type="EMBL" id="ASHX02000001">
    <property type="protein sequence ID" value="OEJ94814.1"/>
    <property type="molecule type" value="Genomic_DNA"/>
</dbReference>
<proteinExistence type="predicted"/>
<dbReference type="AlphaFoldDB" id="A0A1D3DR62"/>
<name>A0A1D3DR62_9ACTN</name>
<keyword evidence="2" id="KW-0472">Membrane</keyword>
<gene>
    <name evidence="3" type="ORF">J116_010325</name>
</gene>
<reference evidence="3 4" key="1">
    <citation type="journal article" date="2013" name="Genome Announc.">
        <title>Genome Sequence of Streptomyces violaceusniger Strain SPC6, a Halotolerant Streptomycete That Exhibits Rapid Growth and Development.</title>
        <authorList>
            <person name="Chen X."/>
            <person name="Zhang B."/>
            <person name="Zhang W."/>
            <person name="Wu X."/>
            <person name="Zhang M."/>
            <person name="Chen T."/>
            <person name="Liu G."/>
            <person name="Dyson P."/>
        </authorList>
    </citation>
    <scope>NUCLEOTIDE SEQUENCE [LARGE SCALE GENOMIC DNA]</scope>
    <source>
        <strain evidence="3 4">SPC6</strain>
    </source>
</reference>
<comment type="caution">
    <text evidence="3">The sequence shown here is derived from an EMBL/GenBank/DDBJ whole genome shotgun (WGS) entry which is preliminary data.</text>
</comment>
<dbReference type="RefSeq" id="WP_023587010.1">
    <property type="nucleotide sequence ID" value="NZ_ASHX02000001.1"/>
</dbReference>
<evidence type="ECO:0000256" key="2">
    <source>
        <dbReference type="SAM" id="Phobius"/>
    </source>
</evidence>
<keyword evidence="4" id="KW-1185">Reference proteome</keyword>
<evidence type="ECO:0000313" key="4">
    <source>
        <dbReference type="Proteomes" id="UP000095329"/>
    </source>
</evidence>
<evidence type="ECO:0000313" key="3">
    <source>
        <dbReference type="EMBL" id="OEJ94814.1"/>
    </source>
</evidence>
<feature type="region of interest" description="Disordered" evidence="1">
    <location>
        <begin position="1"/>
        <end position="90"/>
    </location>
</feature>
<evidence type="ECO:0000256" key="1">
    <source>
        <dbReference type="SAM" id="MobiDB-lite"/>
    </source>
</evidence>
<accession>A0A1D3DR62</accession>
<dbReference type="STRING" id="1306406.J116_010325"/>
<protein>
    <submittedName>
        <fullName evidence="3">Uncharacterized protein</fullName>
    </submittedName>
</protein>
<feature type="compositionally biased region" description="Low complexity" evidence="1">
    <location>
        <begin position="40"/>
        <end position="79"/>
    </location>
</feature>
<keyword evidence="2" id="KW-0812">Transmembrane</keyword>
<dbReference type="eggNOG" id="ENOG5033WXY">
    <property type="taxonomic scope" value="Bacteria"/>
</dbReference>